<evidence type="ECO:0000256" key="1">
    <source>
        <dbReference type="SAM" id="Phobius"/>
    </source>
</evidence>
<dbReference type="OrthoDB" id="1364771at2"/>
<keyword evidence="3" id="KW-1185">Reference proteome</keyword>
<sequence length="141" mass="15812">MNQGTIIVRMSRSSGFYNKSNKYTIKISNAVECELNYENNRKEFLLAPGIHSVFVNDATSNETQEVKLIKGKVMVITVKPVLSYKLVLGVFLAIVFSSLIIQIIVNRGFSLMSLVPLLFLIAIKKSNFKGSFLLTQTSPKY</sequence>
<comment type="caution">
    <text evidence="2">The sequence shown here is derived from an EMBL/GenBank/DDBJ whole genome shotgun (WGS) entry which is preliminary data.</text>
</comment>
<organism evidence="2 3">
    <name type="scientific">Flavobacterium sandaracinum</name>
    <dbReference type="NCBI Taxonomy" id="2541733"/>
    <lineage>
        <taxon>Bacteria</taxon>
        <taxon>Pseudomonadati</taxon>
        <taxon>Bacteroidota</taxon>
        <taxon>Flavobacteriia</taxon>
        <taxon>Flavobacteriales</taxon>
        <taxon>Flavobacteriaceae</taxon>
        <taxon>Flavobacterium</taxon>
    </lineage>
</organism>
<keyword evidence="1" id="KW-0472">Membrane</keyword>
<dbReference type="RefSeq" id="WP_132065294.1">
    <property type="nucleotide sequence ID" value="NZ_SMFN01000004.1"/>
</dbReference>
<keyword evidence="1" id="KW-0812">Transmembrane</keyword>
<accession>A0A4R5D2F1</accession>
<protein>
    <submittedName>
        <fullName evidence="2">Uncharacterized protein</fullName>
    </submittedName>
</protein>
<keyword evidence="1" id="KW-1133">Transmembrane helix</keyword>
<dbReference type="EMBL" id="SMFN01000004">
    <property type="protein sequence ID" value="TDE06000.1"/>
    <property type="molecule type" value="Genomic_DNA"/>
</dbReference>
<reference evidence="2 3" key="1">
    <citation type="submission" date="2019-03" db="EMBL/GenBank/DDBJ databases">
        <title>Flavobacterium LB-D12 sp. nov., isolated from arctic soil.</title>
        <authorList>
            <person name="Chaudhary D.K."/>
        </authorList>
    </citation>
    <scope>NUCLEOTIDE SEQUENCE [LARGE SCALE GENOMIC DNA]</scope>
    <source>
        <strain evidence="2 3">LB-D12</strain>
    </source>
</reference>
<gene>
    <name evidence="2" type="ORF">E0F91_05325</name>
</gene>
<dbReference type="Proteomes" id="UP000294644">
    <property type="component" value="Unassembled WGS sequence"/>
</dbReference>
<feature type="transmembrane region" description="Helical" evidence="1">
    <location>
        <begin position="82"/>
        <end position="101"/>
    </location>
</feature>
<proteinExistence type="predicted"/>
<name>A0A4R5D2F1_9FLAO</name>
<evidence type="ECO:0000313" key="3">
    <source>
        <dbReference type="Proteomes" id="UP000294644"/>
    </source>
</evidence>
<evidence type="ECO:0000313" key="2">
    <source>
        <dbReference type="EMBL" id="TDE06000.1"/>
    </source>
</evidence>
<dbReference type="AlphaFoldDB" id="A0A4R5D2F1"/>